<dbReference type="Proteomes" id="UP001303889">
    <property type="component" value="Unassembled WGS sequence"/>
</dbReference>
<accession>A0AAN6MGK8</accession>
<evidence type="ECO:0000313" key="1">
    <source>
        <dbReference type="EMBL" id="KAK3899543.1"/>
    </source>
</evidence>
<reference evidence="1" key="1">
    <citation type="journal article" date="2023" name="Mol. Phylogenet. Evol.">
        <title>Genome-scale phylogeny and comparative genomics of the fungal order Sordariales.</title>
        <authorList>
            <person name="Hensen N."/>
            <person name="Bonometti L."/>
            <person name="Westerberg I."/>
            <person name="Brannstrom I.O."/>
            <person name="Guillou S."/>
            <person name="Cros-Aarteil S."/>
            <person name="Calhoun S."/>
            <person name="Haridas S."/>
            <person name="Kuo A."/>
            <person name="Mondo S."/>
            <person name="Pangilinan J."/>
            <person name="Riley R."/>
            <person name="LaButti K."/>
            <person name="Andreopoulos B."/>
            <person name="Lipzen A."/>
            <person name="Chen C."/>
            <person name="Yan M."/>
            <person name="Daum C."/>
            <person name="Ng V."/>
            <person name="Clum A."/>
            <person name="Steindorff A."/>
            <person name="Ohm R.A."/>
            <person name="Martin F."/>
            <person name="Silar P."/>
            <person name="Natvig D.O."/>
            <person name="Lalanne C."/>
            <person name="Gautier V."/>
            <person name="Ament-Velasquez S.L."/>
            <person name="Kruys A."/>
            <person name="Hutchinson M.I."/>
            <person name="Powell A.J."/>
            <person name="Barry K."/>
            <person name="Miller A.N."/>
            <person name="Grigoriev I.V."/>
            <person name="Debuchy R."/>
            <person name="Gladieux P."/>
            <person name="Hiltunen Thoren M."/>
            <person name="Johannesson H."/>
        </authorList>
    </citation>
    <scope>NUCLEOTIDE SEQUENCE</scope>
    <source>
        <strain evidence="1">CBS 103.79</strain>
    </source>
</reference>
<dbReference type="AlphaFoldDB" id="A0AAN6MGK8"/>
<organism evidence="1 2">
    <name type="scientific">Staphylotrichum tortipilum</name>
    <dbReference type="NCBI Taxonomy" id="2831512"/>
    <lineage>
        <taxon>Eukaryota</taxon>
        <taxon>Fungi</taxon>
        <taxon>Dikarya</taxon>
        <taxon>Ascomycota</taxon>
        <taxon>Pezizomycotina</taxon>
        <taxon>Sordariomycetes</taxon>
        <taxon>Sordariomycetidae</taxon>
        <taxon>Sordariales</taxon>
        <taxon>Chaetomiaceae</taxon>
        <taxon>Staphylotrichum</taxon>
    </lineage>
</organism>
<dbReference type="GO" id="GO:0003700">
    <property type="term" value="F:DNA-binding transcription factor activity"/>
    <property type="evidence" value="ECO:0007669"/>
    <property type="project" value="InterPro"/>
</dbReference>
<proteinExistence type="predicted"/>
<gene>
    <name evidence="1" type="ORF">C8A05DRAFT_18028</name>
</gene>
<reference evidence="1" key="2">
    <citation type="submission" date="2023-05" db="EMBL/GenBank/DDBJ databases">
        <authorList>
            <consortium name="Lawrence Berkeley National Laboratory"/>
            <person name="Steindorff A."/>
            <person name="Hensen N."/>
            <person name="Bonometti L."/>
            <person name="Westerberg I."/>
            <person name="Brannstrom I.O."/>
            <person name="Guillou S."/>
            <person name="Cros-Aarteil S."/>
            <person name="Calhoun S."/>
            <person name="Haridas S."/>
            <person name="Kuo A."/>
            <person name="Mondo S."/>
            <person name="Pangilinan J."/>
            <person name="Riley R."/>
            <person name="Labutti K."/>
            <person name="Andreopoulos B."/>
            <person name="Lipzen A."/>
            <person name="Chen C."/>
            <person name="Yanf M."/>
            <person name="Daum C."/>
            <person name="Ng V."/>
            <person name="Clum A."/>
            <person name="Ohm R."/>
            <person name="Martin F."/>
            <person name="Silar P."/>
            <person name="Natvig D."/>
            <person name="Lalanne C."/>
            <person name="Gautier V."/>
            <person name="Ament-Velasquez S.L."/>
            <person name="Kruys A."/>
            <person name="Hutchinson M.I."/>
            <person name="Powell A.J."/>
            <person name="Barry K."/>
            <person name="Miller A.N."/>
            <person name="Grigoriev I.V."/>
            <person name="Debuchy R."/>
            <person name="Gladieux P."/>
            <person name="Thoren M.H."/>
            <person name="Johannesson H."/>
        </authorList>
    </citation>
    <scope>NUCLEOTIDE SEQUENCE</scope>
    <source>
        <strain evidence="1">CBS 103.79</strain>
    </source>
</reference>
<comment type="caution">
    <text evidence="1">The sequence shown here is derived from an EMBL/GenBank/DDBJ whole genome shotgun (WGS) entry which is preliminary data.</text>
</comment>
<evidence type="ECO:0000313" key="2">
    <source>
        <dbReference type="Proteomes" id="UP001303889"/>
    </source>
</evidence>
<protein>
    <submittedName>
        <fullName evidence="1">Uncharacterized protein</fullName>
    </submittedName>
</protein>
<dbReference type="PANTHER" id="PTHR23225">
    <property type="entry name" value="ZINC FINGER PROTEIN"/>
    <property type="match status" value="1"/>
</dbReference>
<dbReference type="PANTHER" id="PTHR23225:SF2">
    <property type="entry name" value="AT09679P-RELATED"/>
    <property type="match status" value="1"/>
</dbReference>
<feature type="non-terminal residue" evidence="1">
    <location>
        <position position="1"/>
    </location>
</feature>
<sequence length="243" mass="27510">HCQCQLEHHSQADINSCMKSLRRLNCVFKFAGCESTFGLTNNDLWKRHVLAQHRLLDFWRCTEGNCANNNQPTDTAMFTHKDHFARHLGRTHAPNRLKPLLRSYPGEMESINYTAEFDPELANWIAYACGLQKAAMHSGCALPSQMLCPVLECNNVAFDGTELWEEYMQHVAEHLKGGMVMFGGKGFEMLVQWASHPDVAIIERAEGGQWVLKNPPKTDIVTFVHWNVRQLEPRGRAGGDGGF</sequence>
<keyword evidence="2" id="KW-1185">Reference proteome</keyword>
<dbReference type="EMBL" id="MU855771">
    <property type="protein sequence ID" value="KAK3899543.1"/>
    <property type="molecule type" value="Genomic_DNA"/>
</dbReference>
<dbReference type="InterPro" id="IPR039970">
    <property type="entry name" value="TF_Grauzone"/>
</dbReference>
<name>A0AAN6MGK8_9PEZI</name>